<evidence type="ECO:0000313" key="7">
    <source>
        <dbReference type="EMBL" id="GEQ21931.1"/>
    </source>
</evidence>
<gene>
    <name evidence="7" type="ORF">CBU02nite_24370</name>
</gene>
<dbReference type="CDD" id="cd10323">
    <property type="entry name" value="SLC-NCS1sbd"/>
    <property type="match status" value="1"/>
</dbReference>
<feature type="transmembrane region" description="Helical" evidence="6">
    <location>
        <begin position="287"/>
        <end position="306"/>
    </location>
</feature>
<feature type="transmembrane region" description="Helical" evidence="6">
    <location>
        <begin position="327"/>
        <end position="344"/>
    </location>
</feature>
<sequence length="442" mass="48545">MESITNIDYSNNNDMSEDCLYPQNERIMGKISYLFAWLGGCVSIGTFTMGSSLIGTINIFQAVIAMILGCTITAIGLMLNGKAGHKYGISFTVQTRSAFGVKGSKIAGIIRAVPAVVWFGFQSWVGSQALNEVSKSLIGYDNIIVFFIGFQIIQVAMAVGGFKGIKWLENIGCIFIIVSLIYMFYSVVKMYGAQLSDTLINVKGTWGMPFFAAVTSFLGINTTMMLNVCDYSRELKTDVKTSTTGIIYWIAVIPATLFMGLIGLMVSSATGIADPINVFSSAVDNKGLVIITLIFIAFAQVTTNILNNIIPPAYVIMDAFKVSYKKSIIIVGILSFFTFPWLLVKPESATGLQLFVQIYSAFLGPIFTVLIVDYFILKKQNLEIDELYNENGKFKGVNKYAVISIIVGAAFAFLNVQISWFLSIIPTGITYYILMKKSRSNT</sequence>
<feature type="transmembrane region" description="Helical" evidence="6">
    <location>
        <begin position="205"/>
        <end position="226"/>
    </location>
</feature>
<keyword evidence="4 6" id="KW-1133">Transmembrane helix</keyword>
<keyword evidence="5 6" id="KW-0472">Membrane</keyword>
<dbReference type="EMBL" id="BKBC01000036">
    <property type="protein sequence ID" value="GEQ21931.1"/>
    <property type="molecule type" value="Genomic_DNA"/>
</dbReference>
<accession>A0A512TPE9</accession>
<feature type="transmembrane region" description="Helical" evidence="6">
    <location>
        <begin position="356"/>
        <end position="376"/>
    </location>
</feature>
<proteinExistence type="inferred from homology"/>
<feature type="transmembrane region" description="Helical" evidence="6">
    <location>
        <begin position="137"/>
        <end position="160"/>
    </location>
</feature>
<dbReference type="AlphaFoldDB" id="A0A512TPE9"/>
<dbReference type="InterPro" id="IPR001248">
    <property type="entry name" value="Pur-cyt_permease"/>
</dbReference>
<dbReference type="GO" id="GO:0005886">
    <property type="term" value="C:plasma membrane"/>
    <property type="evidence" value="ECO:0007669"/>
    <property type="project" value="TreeGrafter"/>
</dbReference>
<evidence type="ECO:0000256" key="4">
    <source>
        <dbReference type="ARBA" id="ARBA00022989"/>
    </source>
</evidence>
<name>A0A512TPE9_CLOBU</name>
<dbReference type="Proteomes" id="UP000321089">
    <property type="component" value="Unassembled WGS sequence"/>
</dbReference>
<reference evidence="7 8" key="1">
    <citation type="submission" date="2019-07" db="EMBL/GenBank/DDBJ databases">
        <title>Whole genome shotgun sequence of Clostridium butyricum NBRC 3858.</title>
        <authorList>
            <person name="Hosoyama A."/>
            <person name="Uohara A."/>
            <person name="Ohji S."/>
            <person name="Ichikawa N."/>
        </authorList>
    </citation>
    <scope>NUCLEOTIDE SEQUENCE [LARGE SCALE GENOMIC DNA]</scope>
    <source>
        <strain evidence="7 8">NBRC 3858</strain>
    </source>
</reference>
<feature type="transmembrane region" description="Helical" evidence="6">
    <location>
        <begin position="106"/>
        <end position="125"/>
    </location>
</feature>
<protein>
    <submittedName>
        <fullName evidence="7">Allantoin permease</fullName>
    </submittedName>
</protein>
<dbReference type="RefSeq" id="WP_146868686.1">
    <property type="nucleotide sequence ID" value="NZ_BKBC01000036.1"/>
</dbReference>
<evidence type="ECO:0000256" key="3">
    <source>
        <dbReference type="ARBA" id="ARBA00022692"/>
    </source>
</evidence>
<keyword evidence="3 6" id="KW-0812">Transmembrane</keyword>
<feature type="transmembrane region" description="Helical" evidence="6">
    <location>
        <begin position="397"/>
        <end position="414"/>
    </location>
</feature>
<feature type="transmembrane region" description="Helical" evidence="6">
    <location>
        <begin position="59"/>
        <end position="79"/>
    </location>
</feature>
<comment type="similarity">
    <text evidence="2">Belongs to the purine-cytosine permease (2.A.39) family.</text>
</comment>
<feature type="transmembrane region" description="Helical" evidence="6">
    <location>
        <begin position="31"/>
        <end position="53"/>
    </location>
</feature>
<dbReference type="PANTHER" id="PTHR30618:SF0">
    <property type="entry name" value="PURINE-URACIL PERMEASE NCS1"/>
    <property type="match status" value="1"/>
</dbReference>
<dbReference type="Pfam" id="PF02133">
    <property type="entry name" value="Transp_cyt_pur"/>
    <property type="match status" value="1"/>
</dbReference>
<dbReference type="PANTHER" id="PTHR30618">
    <property type="entry name" value="NCS1 FAMILY PURINE/PYRIMIDINE TRANSPORTER"/>
    <property type="match status" value="1"/>
</dbReference>
<evidence type="ECO:0000256" key="2">
    <source>
        <dbReference type="ARBA" id="ARBA00008974"/>
    </source>
</evidence>
<comment type="subcellular location">
    <subcellularLocation>
        <location evidence="1">Membrane</location>
        <topology evidence="1">Multi-pass membrane protein</topology>
    </subcellularLocation>
</comment>
<organism evidence="7 8">
    <name type="scientific">Clostridium butyricum</name>
    <dbReference type="NCBI Taxonomy" id="1492"/>
    <lineage>
        <taxon>Bacteria</taxon>
        <taxon>Bacillati</taxon>
        <taxon>Bacillota</taxon>
        <taxon>Clostridia</taxon>
        <taxon>Eubacteriales</taxon>
        <taxon>Clostridiaceae</taxon>
        <taxon>Clostridium</taxon>
    </lineage>
</organism>
<evidence type="ECO:0000256" key="5">
    <source>
        <dbReference type="ARBA" id="ARBA00023136"/>
    </source>
</evidence>
<evidence type="ECO:0000256" key="1">
    <source>
        <dbReference type="ARBA" id="ARBA00004141"/>
    </source>
</evidence>
<evidence type="ECO:0000313" key="8">
    <source>
        <dbReference type="Proteomes" id="UP000321089"/>
    </source>
</evidence>
<feature type="transmembrane region" description="Helical" evidence="6">
    <location>
        <begin position="167"/>
        <end position="185"/>
    </location>
</feature>
<dbReference type="GO" id="GO:0015205">
    <property type="term" value="F:nucleobase transmembrane transporter activity"/>
    <property type="evidence" value="ECO:0007669"/>
    <property type="project" value="TreeGrafter"/>
</dbReference>
<evidence type="ECO:0000256" key="6">
    <source>
        <dbReference type="SAM" id="Phobius"/>
    </source>
</evidence>
<dbReference type="Gene3D" id="1.10.4160.10">
    <property type="entry name" value="Hydantoin permease"/>
    <property type="match status" value="1"/>
</dbReference>
<dbReference type="InterPro" id="IPR045225">
    <property type="entry name" value="Uracil/uridine/allantoin_perm"/>
</dbReference>
<comment type="caution">
    <text evidence="7">The sequence shown here is derived from an EMBL/GenBank/DDBJ whole genome shotgun (WGS) entry which is preliminary data.</text>
</comment>
<feature type="transmembrane region" description="Helical" evidence="6">
    <location>
        <begin position="420"/>
        <end position="435"/>
    </location>
</feature>
<feature type="transmembrane region" description="Helical" evidence="6">
    <location>
        <begin position="246"/>
        <end position="267"/>
    </location>
</feature>